<name>A0ABU0PBT9_9MICO</name>
<feature type="transmembrane region" description="Helical" evidence="7">
    <location>
        <begin position="130"/>
        <end position="150"/>
    </location>
</feature>
<dbReference type="PANTHER" id="PTHR43227">
    <property type="entry name" value="BLL4140 PROTEIN"/>
    <property type="match status" value="1"/>
</dbReference>
<proteinExistence type="inferred from homology"/>
<evidence type="ECO:0000256" key="3">
    <source>
        <dbReference type="ARBA" id="ARBA00022475"/>
    </source>
</evidence>
<evidence type="ECO:0000256" key="4">
    <source>
        <dbReference type="ARBA" id="ARBA00022692"/>
    </source>
</evidence>
<sequence>MTTAPVREAGAGDTESPPAPGRIVRPHGRRRGKVPYLFIVPALLVYGLVVLYPTVAGGVFAFTDWSGQRAAPTFVGFENFVTLFTTASSRAALFNTLTIAAACTLVQTVVGLALAAALNTRLRSRNALRTLFFAPALLPPVIIGFLWQYILTPTGPLNSALESIGLGFLTRNWLGDSSIALGSVIAVIIWQNAGLTMVIYLAGLQGIPPELYEAASIDGAGAWQRFRSVTLPLLMPATTIALSLTLIGSLKLFDQVFAMTGGGPGYATETLSVIMYKEAFVSGRFGYSAAIALVLTMIVFAFAMIQLKALRRFEVDS</sequence>
<evidence type="ECO:0000313" key="10">
    <source>
        <dbReference type="EMBL" id="MDQ0644807.1"/>
    </source>
</evidence>
<dbReference type="CDD" id="cd06261">
    <property type="entry name" value="TM_PBP2"/>
    <property type="match status" value="1"/>
</dbReference>
<gene>
    <name evidence="10" type="ORF">QFZ46_002967</name>
</gene>
<evidence type="ECO:0000256" key="1">
    <source>
        <dbReference type="ARBA" id="ARBA00004651"/>
    </source>
</evidence>
<dbReference type="PROSITE" id="PS50928">
    <property type="entry name" value="ABC_TM1"/>
    <property type="match status" value="1"/>
</dbReference>
<keyword evidence="3" id="KW-1003">Cell membrane</keyword>
<feature type="transmembrane region" description="Helical" evidence="7">
    <location>
        <begin position="34"/>
        <end position="55"/>
    </location>
</feature>
<comment type="caution">
    <text evidence="10">The sequence shown here is derived from an EMBL/GenBank/DDBJ whole genome shotgun (WGS) entry which is preliminary data.</text>
</comment>
<evidence type="ECO:0000313" key="11">
    <source>
        <dbReference type="Proteomes" id="UP001239085"/>
    </source>
</evidence>
<reference evidence="10 11" key="1">
    <citation type="submission" date="2023-07" db="EMBL/GenBank/DDBJ databases">
        <title>Comparative genomics of wheat-associated soil bacteria to identify genetic determinants of phenazine resistance.</title>
        <authorList>
            <person name="Mouncey N."/>
        </authorList>
    </citation>
    <scope>NUCLEOTIDE SEQUENCE [LARGE SCALE GENOMIC DNA]</scope>
    <source>
        <strain evidence="10 11">W2I7</strain>
    </source>
</reference>
<dbReference type="SUPFAM" id="SSF161098">
    <property type="entry name" value="MetI-like"/>
    <property type="match status" value="1"/>
</dbReference>
<evidence type="ECO:0000256" key="6">
    <source>
        <dbReference type="ARBA" id="ARBA00023136"/>
    </source>
</evidence>
<evidence type="ECO:0000256" key="2">
    <source>
        <dbReference type="ARBA" id="ARBA00022448"/>
    </source>
</evidence>
<keyword evidence="2 7" id="KW-0813">Transport</keyword>
<evidence type="ECO:0000256" key="7">
    <source>
        <dbReference type="RuleBase" id="RU363032"/>
    </source>
</evidence>
<feature type="domain" description="ABC transmembrane type-1" evidence="9">
    <location>
        <begin position="93"/>
        <end position="306"/>
    </location>
</feature>
<dbReference type="Pfam" id="PF00528">
    <property type="entry name" value="BPD_transp_1"/>
    <property type="match status" value="1"/>
</dbReference>
<evidence type="ECO:0000256" key="5">
    <source>
        <dbReference type="ARBA" id="ARBA00022989"/>
    </source>
</evidence>
<feature type="transmembrane region" description="Helical" evidence="7">
    <location>
        <begin position="285"/>
        <end position="305"/>
    </location>
</feature>
<dbReference type="EMBL" id="JAUSXK010000001">
    <property type="protein sequence ID" value="MDQ0644807.1"/>
    <property type="molecule type" value="Genomic_DNA"/>
</dbReference>
<dbReference type="InterPro" id="IPR035906">
    <property type="entry name" value="MetI-like_sf"/>
</dbReference>
<comment type="similarity">
    <text evidence="7">Belongs to the binding-protein-dependent transport system permease family.</text>
</comment>
<feature type="transmembrane region" description="Helical" evidence="7">
    <location>
        <begin position="179"/>
        <end position="202"/>
    </location>
</feature>
<keyword evidence="4 7" id="KW-0812">Transmembrane</keyword>
<dbReference type="Gene3D" id="1.10.3720.10">
    <property type="entry name" value="MetI-like"/>
    <property type="match status" value="1"/>
</dbReference>
<feature type="transmembrane region" description="Helical" evidence="7">
    <location>
        <begin position="92"/>
        <end position="118"/>
    </location>
</feature>
<dbReference type="InterPro" id="IPR000515">
    <property type="entry name" value="MetI-like"/>
</dbReference>
<dbReference type="RefSeq" id="WP_307362971.1">
    <property type="nucleotide sequence ID" value="NZ_JAUSXK010000001.1"/>
</dbReference>
<keyword evidence="5 7" id="KW-1133">Transmembrane helix</keyword>
<dbReference type="Proteomes" id="UP001239085">
    <property type="component" value="Unassembled WGS sequence"/>
</dbReference>
<keyword evidence="11" id="KW-1185">Reference proteome</keyword>
<protein>
    <submittedName>
        <fullName evidence="10">Raffinose/stachyose/melibiose transport system permease protein</fullName>
    </submittedName>
</protein>
<accession>A0ABU0PBT9</accession>
<evidence type="ECO:0000256" key="8">
    <source>
        <dbReference type="SAM" id="MobiDB-lite"/>
    </source>
</evidence>
<evidence type="ECO:0000259" key="9">
    <source>
        <dbReference type="PROSITE" id="PS50928"/>
    </source>
</evidence>
<feature type="transmembrane region" description="Helical" evidence="7">
    <location>
        <begin position="233"/>
        <end position="253"/>
    </location>
</feature>
<dbReference type="InterPro" id="IPR050809">
    <property type="entry name" value="UgpAE/MalFG_permease"/>
</dbReference>
<dbReference type="PANTHER" id="PTHR43227:SF11">
    <property type="entry name" value="BLL4140 PROTEIN"/>
    <property type="match status" value="1"/>
</dbReference>
<feature type="region of interest" description="Disordered" evidence="8">
    <location>
        <begin position="1"/>
        <end position="25"/>
    </location>
</feature>
<comment type="subcellular location">
    <subcellularLocation>
        <location evidence="1 7">Cell membrane</location>
        <topology evidence="1 7">Multi-pass membrane protein</topology>
    </subcellularLocation>
</comment>
<keyword evidence="6 7" id="KW-0472">Membrane</keyword>
<organism evidence="10 11">
    <name type="scientific">Microbacterium murale</name>
    <dbReference type="NCBI Taxonomy" id="1081040"/>
    <lineage>
        <taxon>Bacteria</taxon>
        <taxon>Bacillati</taxon>
        <taxon>Actinomycetota</taxon>
        <taxon>Actinomycetes</taxon>
        <taxon>Micrococcales</taxon>
        <taxon>Microbacteriaceae</taxon>
        <taxon>Microbacterium</taxon>
    </lineage>
</organism>